<dbReference type="GO" id="GO:0003677">
    <property type="term" value="F:DNA binding"/>
    <property type="evidence" value="ECO:0007669"/>
    <property type="project" value="UniProtKB-KW"/>
</dbReference>
<evidence type="ECO:0000256" key="1">
    <source>
        <dbReference type="ARBA" id="ARBA00023015"/>
    </source>
</evidence>
<dbReference type="InterPro" id="IPR036390">
    <property type="entry name" value="WH_DNA-bd_sf"/>
</dbReference>
<evidence type="ECO:0000259" key="4">
    <source>
        <dbReference type="PROSITE" id="PS50995"/>
    </source>
</evidence>
<dbReference type="GO" id="GO:0003700">
    <property type="term" value="F:DNA-binding transcription factor activity"/>
    <property type="evidence" value="ECO:0007669"/>
    <property type="project" value="InterPro"/>
</dbReference>
<evidence type="ECO:0000256" key="3">
    <source>
        <dbReference type="ARBA" id="ARBA00023163"/>
    </source>
</evidence>
<sequence length="152" mass="17006">MNYKRKQAPPKNLVGPRVSFLSRLIRCRFNEVIAQEGLYSGQQDIIFALIENEGITSSKLASSCGVSLPTMSVSIKRMEKAGFILKKPDEKDARIMHLYPTNKAKAVPKNIRAKMDELEAVITKGMDKDTALKFAHYLQTAIDNLLEECGDC</sequence>
<accession>K1TSM9</accession>
<feature type="non-terminal residue" evidence="5">
    <location>
        <position position="152"/>
    </location>
</feature>
<dbReference type="InterPro" id="IPR036388">
    <property type="entry name" value="WH-like_DNA-bd_sf"/>
</dbReference>
<dbReference type="PROSITE" id="PS50995">
    <property type="entry name" value="HTH_MARR_2"/>
    <property type="match status" value="1"/>
</dbReference>
<protein>
    <submittedName>
        <fullName evidence="5">Transcriptional regulator, MarR family</fullName>
    </submittedName>
</protein>
<keyword evidence="3" id="KW-0804">Transcription</keyword>
<dbReference type="InterPro" id="IPR000835">
    <property type="entry name" value="HTH_MarR-typ"/>
</dbReference>
<dbReference type="SUPFAM" id="SSF46785">
    <property type="entry name" value="Winged helix' DNA-binding domain"/>
    <property type="match status" value="1"/>
</dbReference>
<name>K1TSM9_9ZZZZ</name>
<dbReference type="EMBL" id="AJWZ01001776">
    <property type="protein sequence ID" value="EKC72798.1"/>
    <property type="molecule type" value="Genomic_DNA"/>
</dbReference>
<feature type="domain" description="HTH marR-type" evidence="4">
    <location>
        <begin position="11"/>
        <end position="143"/>
    </location>
</feature>
<dbReference type="Gene3D" id="1.10.10.10">
    <property type="entry name" value="Winged helix-like DNA-binding domain superfamily/Winged helix DNA-binding domain"/>
    <property type="match status" value="1"/>
</dbReference>
<dbReference type="AlphaFoldDB" id="K1TSM9"/>
<keyword evidence="1" id="KW-0805">Transcription regulation</keyword>
<evidence type="ECO:0000256" key="2">
    <source>
        <dbReference type="ARBA" id="ARBA00023125"/>
    </source>
</evidence>
<proteinExistence type="predicted"/>
<keyword evidence="2" id="KW-0238">DNA-binding</keyword>
<dbReference type="PANTHER" id="PTHR42756">
    <property type="entry name" value="TRANSCRIPTIONAL REGULATOR, MARR"/>
    <property type="match status" value="1"/>
</dbReference>
<dbReference type="Pfam" id="PF01047">
    <property type="entry name" value="MarR"/>
    <property type="match status" value="1"/>
</dbReference>
<organism evidence="5">
    <name type="scientific">human gut metagenome</name>
    <dbReference type="NCBI Taxonomy" id="408170"/>
    <lineage>
        <taxon>unclassified sequences</taxon>
        <taxon>metagenomes</taxon>
        <taxon>organismal metagenomes</taxon>
    </lineage>
</organism>
<reference evidence="5" key="1">
    <citation type="journal article" date="2013" name="Environ. Microbiol.">
        <title>Microbiota from the distal guts of lean and obese adolescents exhibit partial functional redundancy besides clear differences in community structure.</title>
        <authorList>
            <person name="Ferrer M."/>
            <person name="Ruiz A."/>
            <person name="Lanza F."/>
            <person name="Haange S.B."/>
            <person name="Oberbach A."/>
            <person name="Till H."/>
            <person name="Bargiela R."/>
            <person name="Campoy C."/>
            <person name="Segura M.T."/>
            <person name="Richter M."/>
            <person name="von Bergen M."/>
            <person name="Seifert J."/>
            <person name="Suarez A."/>
        </authorList>
    </citation>
    <scope>NUCLEOTIDE SEQUENCE</scope>
</reference>
<dbReference type="SMART" id="SM00347">
    <property type="entry name" value="HTH_MARR"/>
    <property type="match status" value="1"/>
</dbReference>
<comment type="caution">
    <text evidence="5">The sequence shown here is derived from an EMBL/GenBank/DDBJ whole genome shotgun (WGS) entry which is preliminary data.</text>
</comment>
<dbReference type="PANTHER" id="PTHR42756:SF1">
    <property type="entry name" value="TRANSCRIPTIONAL REPRESSOR OF EMRAB OPERON"/>
    <property type="match status" value="1"/>
</dbReference>
<gene>
    <name evidence="5" type="ORF">OBE_02715</name>
</gene>
<evidence type="ECO:0000313" key="5">
    <source>
        <dbReference type="EMBL" id="EKC72798.1"/>
    </source>
</evidence>